<feature type="compositionally biased region" description="Basic and acidic residues" evidence="1">
    <location>
        <begin position="1"/>
        <end position="15"/>
    </location>
</feature>
<dbReference type="EMBL" id="JAWDGP010008107">
    <property type="protein sequence ID" value="KAK3690730.1"/>
    <property type="molecule type" value="Genomic_DNA"/>
</dbReference>
<evidence type="ECO:0000313" key="3">
    <source>
        <dbReference type="Proteomes" id="UP001283361"/>
    </source>
</evidence>
<name>A0AAE0XE69_9GAST</name>
<dbReference type="Proteomes" id="UP001283361">
    <property type="component" value="Unassembled WGS sequence"/>
</dbReference>
<organism evidence="2 3">
    <name type="scientific">Elysia crispata</name>
    <name type="common">lettuce slug</name>
    <dbReference type="NCBI Taxonomy" id="231223"/>
    <lineage>
        <taxon>Eukaryota</taxon>
        <taxon>Metazoa</taxon>
        <taxon>Spiralia</taxon>
        <taxon>Lophotrochozoa</taxon>
        <taxon>Mollusca</taxon>
        <taxon>Gastropoda</taxon>
        <taxon>Heterobranchia</taxon>
        <taxon>Euthyneura</taxon>
        <taxon>Panpulmonata</taxon>
        <taxon>Sacoglossa</taxon>
        <taxon>Placobranchoidea</taxon>
        <taxon>Plakobranchidae</taxon>
        <taxon>Elysia</taxon>
    </lineage>
</organism>
<reference evidence="2" key="1">
    <citation type="journal article" date="2023" name="G3 (Bethesda)">
        <title>A reference genome for the long-term kleptoplast-retaining sea slug Elysia crispata morphotype clarki.</title>
        <authorList>
            <person name="Eastman K.E."/>
            <person name="Pendleton A.L."/>
            <person name="Shaikh M.A."/>
            <person name="Suttiyut T."/>
            <person name="Ogas R."/>
            <person name="Tomko P."/>
            <person name="Gavelis G."/>
            <person name="Widhalm J.R."/>
            <person name="Wisecaver J.H."/>
        </authorList>
    </citation>
    <scope>NUCLEOTIDE SEQUENCE</scope>
    <source>
        <strain evidence="2">ECLA1</strain>
    </source>
</reference>
<evidence type="ECO:0000313" key="2">
    <source>
        <dbReference type="EMBL" id="KAK3690730.1"/>
    </source>
</evidence>
<evidence type="ECO:0000256" key="1">
    <source>
        <dbReference type="SAM" id="MobiDB-lite"/>
    </source>
</evidence>
<protein>
    <submittedName>
        <fullName evidence="2">Uncharacterized protein</fullName>
    </submittedName>
</protein>
<feature type="region of interest" description="Disordered" evidence="1">
    <location>
        <begin position="1"/>
        <end position="98"/>
    </location>
</feature>
<dbReference type="AlphaFoldDB" id="A0AAE0XE69"/>
<sequence>MEKERLREEVSETERAMSNGPLSVQELDDHSMFNNSTRSGHKSATPSSPPSASHNGPVGGDVTAEGRSAKSDQSQPNGPQGGLAKGTPTRTEIDSRNKNLTFAQVKEKVALVVSELKAMDEYHHGDGMKYQKLIGDMYWDCTSDRTRIGDYLAELGYAEVTINMLKQMNSLGIFKNDEIWFPTYYTYNTAWNYSDASEKLARSLAESGAVKLMTLNLGHKPYLDNMHSKNVFYVLKASLSTLHNIARCTGVKHYFKEIKTAEVSLLLWGLTACVNRAEGLTGCVIANGTGVSLLLWELAVCVNADWAEVSLLLWELTGFVNADGGQVSLEKNRGYDSAGEAETNLFLFRAPYISFKDLPYHGLEGNTSLVCRRVRLVLTTLKILSSSLCLTGHVALT</sequence>
<comment type="caution">
    <text evidence="2">The sequence shown here is derived from an EMBL/GenBank/DDBJ whole genome shotgun (WGS) entry which is preliminary data.</text>
</comment>
<feature type="compositionally biased region" description="Low complexity" evidence="1">
    <location>
        <begin position="43"/>
        <end position="53"/>
    </location>
</feature>
<keyword evidence="3" id="KW-1185">Reference proteome</keyword>
<gene>
    <name evidence="2" type="ORF">RRG08_061170</name>
</gene>
<proteinExistence type="predicted"/>
<accession>A0AAE0XE69</accession>